<name>A0ABY9I170_9ACTN</name>
<dbReference type="EMBL" id="CP120992">
    <property type="protein sequence ID" value="WLQ40354.1"/>
    <property type="molecule type" value="Genomic_DNA"/>
</dbReference>
<dbReference type="RefSeq" id="WP_306086767.1">
    <property type="nucleotide sequence ID" value="NZ_CP120992.1"/>
</dbReference>
<keyword evidence="1" id="KW-0812">Transmembrane</keyword>
<keyword evidence="3" id="KW-1185">Reference proteome</keyword>
<organism evidence="2 3">
    <name type="scientific">Streptomyces laculatispora</name>
    <dbReference type="NCBI Taxonomy" id="887464"/>
    <lineage>
        <taxon>Bacteria</taxon>
        <taxon>Bacillati</taxon>
        <taxon>Actinomycetota</taxon>
        <taxon>Actinomycetes</taxon>
        <taxon>Kitasatosporales</taxon>
        <taxon>Streptomycetaceae</taxon>
        <taxon>Streptomyces</taxon>
    </lineage>
</organism>
<feature type="transmembrane region" description="Helical" evidence="1">
    <location>
        <begin position="12"/>
        <end position="29"/>
    </location>
</feature>
<sequence length="82" mass="8914">MNLIKMFWRHRLVVGYSVLCMLVVATGLLDQFAPQSEIADHARIAALSGAATGLVHLAVRAVGQVIQKFEARIVERVKGTGL</sequence>
<keyword evidence="1" id="KW-1133">Transmembrane helix</keyword>
<dbReference type="Proteomes" id="UP001229952">
    <property type="component" value="Chromosome"/>
</dbReference>
<reference evidence="2 3" key="1">
    <citation type="submission" date="2023-03" db="EMBL/GenBank/DDBJ databases">
        <title>Isolation and description of six Streptomyces strains from soil environments, able to metabolize different microbial glucans.</title>
        <authorList>
            <person name="Widen T."/>
            <person name="Larsbrink J."/>
        </authorList>
    </citation>
    <scope>NUCLEOTIDE SEQUENCE [LARGE SCALE GENOMIC DNA]</scope>
    <source>
        <strain evidence="2 3">Mut2</strain>
    </source>
</reference>
<proteinExistence type="predicted"/>
<evidence type="ECO:0000256" key="1">
    <source>
        <dbReference type="SAM" id="Phobius"/>
    </source>
</evidence>
<keyword evidence="1" id="KW-0472">Membrane</keyword>
<evidence type="ECO:0000313" key="3">
    <source>
        <dbReference type="Proteomes" id="UP001229952"/>
    </source>
</evidence>
<feature type="transmembrane region" description="Helical" evidence="1">
    <location>
        <begin position="41"/>
        <end position="59"/>
    </location>
</feature>
<accession>A0ABY9I170</accession>
<gene>
    <name evidence="2" type="ORF">P8A22_10300</name>
</gene>
<protein>
    <submittedName>
        <fullName evidence="2">Uncharacterized protein</fullName>
    </submittedName>
</protein>
<evidence type="ECO:0000313" key="2">
    <source>
        <dbReference type="EMBL" id="WLQ40354.1"/>
    </source>
</evidence>